<dbReference type="Proteomes" id="UP000294882">
    <property type="component" value="Unassembled WGS sequence"/>
</dbReference>
<dbReference type="SUPFAM" id="SSF53335">
    <property type="entry name" value="S-adenosyl-L-methionine-dependent methyltransferases"/>
    <property type="match status" value="1"/>
</dbReference>
<dbReference type="Gene3D" id="3.40.50.150">
    <property type="entry name" value="Vaccinia Virus protein VP39"/>
    <property type="match status" value="1"/>
</dbReference>
<dbReference type="RefSeq" id="WP_134076579.1">
    <property type="nucleotide sequence ID" value="NZ_SOCH01000003.1"/>
</dbReference>
<evidence type="ECO:0000256" key="2">
    <source>
        <dbReference type="ARBA" id="ARBA00022603"/>
    </source>
</evidence>
<sequence>MVDDVLPLNKILLGDNIELFKQIPNDSIDLIFADPPYNMNLQKDLIRYDGSKFDGVDDEWDKYESLEEYDKECKLWLAECLRVLKKDGSLWVIGSFQNIHHLRYILQDMGAWIINEIVWEKSNPVPNFGGTRFVNAQETMLWVTKNSKAKFTFNYKTMKHINGGTQMKSVWKLPICTGSERLKDESGKKVHSTQKLLALLERIILACSKPNDIILDPFSGTATTAHTAKMLGRNYIGFEKDKTYYEQSILRLEKITKDKSKNNLINAIYDIKPKKVDFVDLIKNNYISTIDKLKIIGDDYELYFDINGNISFEGKLMSSNRLCRKIFNKPINAWDVISVNGVTLSKIREKYRAES</sequence>
<dbReference type="InterPro" id="IPR029063">
    <property type="entry name" value="SAM-dependent_MTases_sf"/>
</dbReference>
<name>A0A4R7TZP7_9BACT</name>
<dbReference type="EC" id="2.1.1.-" evidence="4"/>
<dbReference type="PANTHER" id="PTHR13370">
    <property type="entry name" value="RNA METHYLASE-RELATED"/>
    <property type="match status" value="1"/>
</dbReference>
<gene>
    <name evidence="6" type="ORF">JN03_0332</name>
</gene>
<organism evidence="6 7">
    <name type="scientific">Metamycoplasma hyosynoviae</name>
    <dbReference type="NCBI Taxonomy" id="29559"/>
    <lineage>
        <taxon>Bacteria</taxon>
        <taxon>Bacillati</taxon>
        <taxon>Mycoplasmatota</taxon>
        <taxon>Mycoplasmoidales</taxon>
        <taxon>Metamycoplasmataceae</taxon>
        <taxon>Metamycoplasma</taxon>
    </lineage>
</organism>
<proteinExistence type="inferred from homology"/>
<dbReference type="InterPro" id="IPR002941">
    <property type="entry name" value="DNA_methylase_N4/N6"/>
</dbReference>
<evidence type="ECO:0000313" key="6">
    <source>
        <dbReference type="EMBL" id="TDU97816.1"/>
    </source>
</evidence>
<dbReference type="PANTHER" id="PTHR13370:SF3">
    <property type="entry name" value="TRNA (GUANINE(10)-N2)-METHYLTRANSFERASE HOMOLOG"/>
    <property type="match status" value="1"/>
</dbReference>
<dbReference type="GO" id="GO:0009007">
    <property type="term" value="F:site-specific DNA-methyltransferase (adenine-specific) activity"/>
    <property type="evidence" value="ECO:0007669"/>
    <property type="project" value="TreeGrafter"/>
</dbReference>
<dbReference type="InterPro" id="IPR001091">
    <property type="entry name" value="RM_Methyltransferase"/>
</dbReference>
<evidence type="ECO:0000259" key="5">
    <source>
        <dbReference type="Pfam" id="PF01555"/>
    </source>
</evidence>
<evidence type="ECO:0000313" key="7">
    <source>
        <dbReference type="Proteomes" id="UP000294882"/>
    </source>
</evidence>
<feature type="domain" description="DNA methylase N-4/N-6" evidence="5">
    <location>
        <begin position="28"/>
        <end position="248"/>
    </location>
</feature>
<dbReference type="GO" id="GO:0032259">
    <property type="term" value="P:methylation"/>
    <property type="evidence" value="ECO:0007669"/>
    <property type="project" value="UniProtKB-KW"/>
</dbReference>
<dbReference type="EMBL" id="SOCH01000003">
    <property type="protein sequence ID" value="TDU97816.1"/>
    <property type="molecule type" value="Genomic_DNA"/>
</dbReference>
<keyword evidence="2 6" id="KW-0489">Methyltransferase</keyword>
<dbReference type="AlphaFoldDB" id="A0A4R7TZP7"/>
<dbReference type="Pfam" id="PF01555">
    <property type="entry name" value="N6_N4_Mtase"/>
    <property type="match status" value="1"/>
</dbReference>
<dbReference type="GO" id="GO:0003677">
    <property type="term" value="F:DNA binding"/>
    <property type="evidence" value="ECO:0007669"/>
    <property type="project" value="InterPro"/>
</dbReference>
<dbReference type="GO" id="GO:0005737">
    <property type="term" value="C:cytoplasm"/>
    <property type="evidence" value="ECO:0007669"/>
    <property type="project" value="TreeGrafter"/>
</dbReference>
<evidence type="ECO:0000256" key="3">
    <source>
        <dbReference type="ARBA" id="ARBA00022679"/>
    </source>
</evidence>
<keyword evidence="3 6" id="KW-0808">Transferase</keyword>
<protein>
    <recommendedName>
        <fullName evidence="4">Methyltransferase</fullName>
        <ecNumber evidence="4">2.1.1.-</ecNumber>
    </recommendedName>
</protein>
<evidence type="ECO:0000256" key="1">
    <source>
        <dbReference type="ARBA" id="ARBA00006594"/>
    </source>
</evidence>
<dbReference type="PROSITE" id="PS00092">
    <property type="entry name" value="N6_MTASE"/>
    <property type="match status" value="1"/>
</dbReference>
<reference evidence="6 7" key="1">
    <citation type="submission" date="2019-03" db="EMBL/GenBank/DDBJ databases">
        <title>Genomic Encyclopedia of Archaeal and Bacterial Type Strains, Phase II (KMG-II): from individual species to whole genera.</title>
        <authorList>
            <person name="Goeker M."/>
        </authorList>
    </citation>
    <scope>NUCLEOTIDE SEQUENCE [LARGE SCALE GENOMIC DNA]</scope>
    <source>
        <strain evidence="6 7">ATCC 25591</strain>
    </source>
</reference>
<evidence type="ECO:0000256" key="4">
    <source>
        <dbReference type="RuleBase" id="RU362026"/>
    </source>
</evidence>
<comment type="similarity">
    <text evidence="1 4">Belongs to the N(4)/N(6)-methyltransferase family.</text>
</comment>
<dbReference type="GO" id="GO:0008170">
    <property type="term" value="F:N-methyltransferase activity"/>
    <property type="evidence" value="ECO:0007669"/>
    <property type="project" value="InterPro"/>
</dbReference>
<accession>A0A4R7TZP7</accession>
<comment type="caution">
    <text evidence="6">The sequence shown here is derived from an EMBL/GenBank/DDBJ whole genome shotgun (WGS) entry which is preliminary data.</text>
</comment>
<dbReference type="PRINTS" id="PR00508">
    <property type="entry name" value="S21N4MTFRASE"/>
</dbReference>
<dbReference type="InterPro" id="IPR002052">
    <property type="entry name" value="DNA_methylase_N6_adenine_CS"/>
</dbReference>